<proteinExistence type="inferred from homology"/>
<feature type="signal peptide" evidence="4">
    <location>
        <begin position="1"/>
        <end position="16"/>
    </location>
</feature>
<protein>
    <recommendedName>
        <fullName evidence="7">Nucleotide-diphospho-sugar transferase domain-containing protein</fullName>
    </recommendedName>
</protein>
<reference evidence="5 6" key="1">
    <citation type="submission" date="2014-11" db="EMBL/GenBank/DDBJ databases">
        <authorList>
            <person name="Zhu J."/>
            <person name="Qi W."/>
            <person name="Song R."/>
        </authorList>
    </citation>
    <scope>NUCLEOTIDE SEQUENCE [LARGE SCALE GENOMIC DNA]</scope>
</reference>
<dbReference type="Pfam" id="PF05637">
    <property type="entry name" value="Glyco_transf_34"/>
    <property type="match status" value="1"/>
</dbReference>
<feature type="chain" id="PRO_5005188404" description="Nucleotide-diphospho-sugar transferase domain-containing protein" evidence="4">
    <location>
        <begin position="17"/>
        <end position="534"/>
    </location>
</feature>
<name>A0A0G4EZQ3_VITBC</name>
<dbReference type="InParanoid" id="A0A0G4EZQ3"/>
<dbReference type="InterPro" id="IPR008630">
    <property type="entry name" value="Glyco_trans_34"/>
</dbReference>
<dbReference type="OMA" id="GLMHETA"/>
<keyword evidence="6" id="KW-1185">Reference proteome</keyword>
<gene>
    <name evidence="5" type="ORF">Vbra_21154</name>
</gene>
<evidence type="ECO:0000256" key="4">
    <source>
        <dbReference type="SAM" id="SignalP"/>
    </source>
</evidence>
<dbReference type="InterPro" id="IPR029044">
    <property type="entry name" value="Nucleotide-diphossugar_trans"/>
</dbReference>
<dbReference type="Proteomes" id="UP000041254">
    <property type="component" value="Unassembled WGS sequence"/>
</dbReference>
<organism evidence="5 6">
    <name type="scientific">Vitrella brassicaformis (strain CCMP3155)</name>
    <dbReference type="NCBI Taxonomy" id="1169540"/>
    <lineage>
        <taxon>Eukaryota</taxon>
        <taxon>Sar</taxon>
        <taxon>Alveolata</taxon>
        <taxon>Colpodellida</taxon>
        <taxon>Vitrellaceae</taxon>
        <taxon>Vitrella</taxon>
    </lineage>
</organism>
<comment type="similarity">
    <text evidence="1">Belongs to the glycosyltransferase 34 family.</text>
</comment>
<evidence type="ECO:0008006" key="7">
    <source>
        <dbReference type="Google" id="ProtNLM"/>
    </source>
</evidence>
<accession>A0A0G4EZQ3</accession>
<sequence>MSHFLTFLCFLPAVRPQLSSFAIPGAAHRPGQIPKLQPFRADLGSILESHDAKDEPQEPVQQQEIPPVEDAEAAVRAPDPGAFSMVATQILEEDCPRLEDAVAQDWTVVMAGLLRAHAMTYVSHPLESLQAMLISLAVMSSEPALPRACPQLAAEWFSRASDLAASLEQYHRGQGLARLGNLFHIRAMSRWYNCLSSEGQEVNKTDLCIGVPENRYERRYNPYQQVHYSSALVSLHTKLGLVPPDLEPPPTTHRLAHATVEVHDLCVYPPGAPLPQLATTNHKLYADIHGYQYFHHKRLPVEDRDAHFSKLVLSYRRLAGLSTHETPAAPPPDILLWIDCDAFFTDLILPVEAIVYSYGEKMLGPGVDGRGEVFVAEEPSGINTGVMIFQQSNWTLEFLQRVIMNPHDIAWDQSMMLWEIVGPPALLMNVSKVAEAHHTRDLDSELPTQVRFVHQSHLNAYLPSVGEAWHGYGWQKGDFIKHFAGCPWDQQVCMEDMMTIVEDTVQQVDTHKIEDIQKWHQLGRGGGTTNDIFQ</sequence>
<dbReference type="EMBL" id="CDMY01000352">
    <property type="protein sequence ID" value="CEM04496.1"/>
    <property type="molecule type" value="Genomic_DNA"/>
</dbReference>
<dbReference type="OrthoDB" id="205108at2759"/>
<dbReference type="PANTHER" id="PTHR31306">
    <property type="entry name" value="ALPHA-1,6-MANNOSYLTRANSFERASE MNN11-RELATED"/>
    <property type="match status" value="1"/>
</dbReference>
<dbReference type="GO" id="GO:0016757">
    <property type="term" value="F:glycosyltransferase activity"/>
    <property type="evidence" value="ECO:0007669"/>
    <property type="project" value="UniProtKB-KW"/>
</dbReference>
<keyword evidence="4" id="KW-0732">Signal</keyword>
<dbReference type="PANTHER" id="PTHR31306:SF4">
    <property type="entry name" value="ALPHA-1,2-GALACTOSYLTRANSFERASE"/>
    <property type="match status" value="1"/>
</dbReference>
<dbReference type="VEuPathDB" id="CryptoDB:Vbra_21154"/>
<keyword evidence="2" id="KW-0328">Glycosyltransferase</keyword>
<evidence type="ECO:0000256" key="2">
    <source>
        <dbReference type="ARBA" id="ARBA00022676"/>
    </source>
</evidence>
<evidence type="ECO:0000313" key="6">
    <source>
        <dbReference type="Proteomes" id="UP000041254"/>
    </source>
</evidence>
<dbReference type="AlphaFoldDB" id="A0A0G4EZQ3"/>
<evidence type="ECO:0000256" key="1">
    <source>
        <dbReference type="ARBA" id="ARBA00005664"/>
    </source>
</evidence>
<dbReference type="Gene3D" id="3.90.550.10">
    <property type="entry name" value="Spore Coat Polysaccharide Biosynthesis Protein SpsA, Chain A"/>
    <property type="match status" value="1"/>
</dbReference>
<dbReference type="GO" id="GO:0000139">
    <property type="term" value="C:Golgi membrane"/>
    <property type="evidence" value="ECO:0007669"/>
    <property type="project" value="TreeGrafter"/>
</dbReference>
<evidence type="ECO:0000313" key="5">
    <source>
        <dbReference type="EMBL" id="CEM04496.1"/>
    </source>
</evidence>
<evidence type="ECO:0000256" key="3">
    <source>
        <dbReference type="ARBA" id="ARBA00022679"/>
    </source>
</evidence>
<dbReference type="STRING" id="1169540.A0A0G4EZQ3"/>
<keyword evidence="3" id="KW-0808">Transferase</keyword>
<dbReference type="GO" id="GO:0006487">
    <property type="term" value="P:protein N-linked glycosylation"/>
    <property type="evidence" value="ECO:0007669"/>
    <property type="project" value="TreeGrafter"/>
</dbReference>